<organism evidence="3 4">
    <name type="scientific">Pristionchus pacificus</name>
    <name type="common">Parasitic nematode worm</name>
    <dbReference type="NCBI Taxonomy" id="54126"/>
    <lineage>
        <taxon>Eukaryota</taxon>
        <taxon>Metazoa</taxon>
        <taxon>Ecdysozoa</taxon>
        <taxon>Nematoda</taxon>
        <taxon>Chromadorea</taxon>
        <taxon>Rhabditida</taxon>
        <taxon>Rhabditina</taxon>
        <taxon>Diplogasteromorpha</taxon>
        <taxon>Diplogasteroidea</taxon>
        <taxon>Neodiplogasteridae</taxon>
        <taxon>Pristionchus</taxon>
    </lineage>
</organism>
<dbReference type="GO" id="GO:0004867">
    <property type="term" value="F:serine-type endopeptidase inhibitor activity"/>
    <property type="evidence" value="ECO:0007669"/>
    <property type="project" value="InterPro"/>
</dbReference>
<dbReference type="Gene3D" id="2.30.39.10">
    <property type="entry name" value="Alpha-1-antitrypsin, domain 1"/>
    <property type="match status" value="1"/>
</dbReference>
<evidence type="ECO:0000313" key="3">
    <source>
        <dbReference type="EnsemblMetazoa" id="PPA36550.1"/>
    </source>
</evidence>
<dbReference type="InterPro" id="IPR023795">
    <property type="entry name" value="Serpin_CS"/>
</dbReference>
<dbReference type="InterPro" id="IPR036186">
    <property type="entry name" value="Serpin_sf"/>
</dbReference>
<dbReference type="InterPro" id="IPR042185">
    <property type="entry name" value="Serpin_sf_2"/>
</dbReference>
<dbReference type="PROSITE" id="PS00284">
    <property type="entry name" value="SERPIN"/>
    <property type="match status" value="1"/>
</dbReference>
<protein>
    <submittedName>
        <fullName evidence="3">SERPIN domain-containing protein</fullName>
    </submittedName>
</protein>
<reference evidence="4" key="1">
    <citation type="journal article" date="2008" name="Nat. Genet.">
        <title>The Pristionchus pacificus genome provides a unique perspective on nematode lifestyle and parasitism.</title>
        <authorList>
            <person name="Dieterich C."/>
            <person name="Clifton S.W."/>
            <person name="Schuster L.N."/>
            <person name="Chinwalla A."/>
            <person name="Delehaunty K."/>
            <person name="Dinkelacker I."/>
            <person name="Fulton L."/>
            <person name="Fulton R."/>
            <person name="Godfrey J."/>
            <person name="Minx P."/>
            <person name="Mitreva M."/>
            <person name="Roeseler W."/>
            <person name="Tian H."/>
            <person name="Witte H."/>
            <person name="Yang S.P."/>
            <person name="Wilson R.K."/>
            <person name="Sommer R.J."/>
        </authorList>
    </citation>
    <scope>NUCLEOTIDE SEQUENCE [LARGE SCALE GENOMIC DNA]</scope>
    <source>
        <strain evidence="4">PS312</strain>
    </source>
</reference>
<dbReference type="CDD" id="cd00172">
    <property type="entry name" value="serpin"/>
    <property type="match status" value="1"/>
</dbReference>
<dbReference type="SUPFAM" id="SSF56574">
    <property type="entry name" value="Serpins"/>
    <property type="match status" value="1"/>
</dbReference>
<proteinExistence type="inferred from homology"/>
<dbReference type="InterPro" id="IPR000215">
    <property type="entry name" value="Serpin_fam"/>
</dbReference>
<dbReference type="EnsemblMetazoa" id="PPA36550.1">
    <property type="protein sequence ID" value="PPA36550.1"/>
    <property type="gene ID" value="WBGene00274919"/>
</dbReference>
<dbReference type="PANTHER" id="PTHR11461:SF211">
    <property type="entry name" value="GH10112P-RELATED"/>
    <property type="match status" value="1"/>
</dbReference>
<keyword evidence="4" id="KW-1185">Reference proteome</keyword>
<accession>A0A2A6CWS3</accession>
<dbReference type="PANTHER" id="PTHR11461">
    <property type="entry name" value="SERINE PROTEASE INHIBITOR, SERPIN"/>
    <property type="match status" value="1"/>
</dbReference>
<dbReference type="AlphaFoldDB" id="A0A2A6CWS3"/>
<name>A0A2A6CWS3_PRIPA</name>
<comment type="similarity">
    <text evidence="1 2">Belongs to the serpin family.</text>
</comment>
<dbReference type="Gene3D" id="3.30.497.10">
    <property type="entry name" value="Antithrombin, subunit I, domain 2"/>
    <property type="match status" value="1"/>
</dbReference>
<reference evidence="3" key="2">
    <citation type="submission" date="2022-06" db="UniProtKB">
        <authorList>
            <consortium name="EnsemblMetazoa"/>
        </authorList>
    </citation>
    <scope>IDENTIFICATION</scope>
    <source>
        <strain evidence="3">PS312</strain>
    </source>
</reference>
<accession>A0A8R1UQM3</accession>
<dbReference type="SMART" id="SM00093">
    <property type="entry name" value="SERPIN"/>
    <property type="match status" value="1"/>
</dbReference>
<sequence length="276" mass="30167">AFTVIPEYQTRVEKAFGASAENLDFTDGAGAAKVFFSIFCSIITVPAIGQSTSDFFKCVNDFVKASTNGVIPAMVDARALDGDASALVINATYFKGGWAQPFYTDKTRVRPFHGVHGNGKIEFMMKDDLNTRFSLTNDLVVVSLAYTDPAYSLLLLMPKRGNFGQWRDKMTAERLHGAIARLRSGKINLNLPKFVTVSTINGKSALQKLGVKRVFERTADLSSVSEQGTEAAGATTCEFITFGISDSPTVSFDKPFIYGIVKDDRDILFLGQMVYA</sequence>
<dbReference type="GO" id="GO:0005615">
    <property type="term" value="C:extracellular space"/>
    <property type="evidence" value="ECO:0000318"/>
    <property type="project" value="GO_Central"/>
</dbReference>
<evidence type="ECO:0000313" key="4">
    <source>
        <dbReference type="Proteomes" id="UP000005239"/>
    </source>
</evidence>
<dbReference type="Pfam" id="PF00079">
    <property type="entry name" value="Serpin"/>
    <property type="match status" value="1"/>
</dbReference>
<evidence type="ECO:0000256" key="1">
    <source>
        <dbReference type="ARBA" id="ARBA00009500"/>
    </source>
</evidence>
<dbReference type="InterPro" id="IPR023796">
    <property type="entry name" value="Serpin_dom"/>
</dbReference>
<dbReference type="Proteomes" id="UP000005239">
    <property type="component" value="Unassembled WGS sequence"/>
</dbReference>
<dbReference type="InterPro" id="IPR042178">
    <property type="entry name" value="Serpin_sf_1"/>
</dbReference>
<gene>
    <name evidence="3" type="primary">WBGene00274919</name>
</gene>
<dbReference type="OrthoDB" id="9518664at2759"/>
<evidence type="ECO:0000256" key="2">
    <source>
        <dbReference type="RuleBase" id="RU000411"/>
    </source>
</evidence>